<organism evidence="2">
    <name type="scientific">Chromera velia CCMP2878</name>
    <dbReference type="NCBI Taxonomy" id="1169474"/>
    <lineage>
        <taxon>Eukaryota</taxon>
        <taxon>Sar</taxon>
        <taxon>Alveolata</taxon>
        <taxon>Colpodellida</taxon>
        <taxon>Chromeraceae</taxon>
        <taxon>Chromera</taxon>
    </lineage>
</organism>
<dbReference type="InterPro" id="IPR013083">
    <property type="entry name" value="Znf_RING/FYVE/PHD"/>
</dbReference>
<evidence type="ECO:0008006" key="3">
    <source>
        <dbReference type="Google" id="ProtNLM"/>
    </source>
</evidence>
<dbReference type="EMBL" id="CDMZ01000037">
    <property type="protein sequence ID" value="CEM05140.1"/>
    <property type="molecule type" value="Genomic_DNA"/>
</dbReference>
<dbReference type="GO" id="GO:0003676">
    <property type="term" value="F:nucleic acid binding"/>
    <property type="evidence" value="ECO:0007669"/>
    <property type="project" value="InterPro"/>
</dbReference>
<feature type="compositionally biased region" description="Polar residues" evidence="1">
    <location>
        <begin position="192"/>
        <end position="237"/>
    </location>
</feature>
<gene>
    <name evidence="2" type="ORF">Cvel_14490</name>
</gene>
<dbReference type="InterPro" id="IPR012677">
    <property type="entry name" value="Nucleotide-bd_a/b_plait_sf"/>
</dbReference>
<dbReference type="InterPro" id="IPR035979">
    <property type="entry name" value="RBD_domain_sf"/>
</dbReference>
<sequence length="648" mass="70043">MSRRPFQSSSLLHCWRAFEEALLCPSCHSSCTHLRLCPCSHIICAICFSRGFDEVQGTVTCVLCLKSFESMKVVRITPLNNLVDVLNRTPELRRRIEQSLTLADQQQRLEGQRAPHTTTYVHPPPPHGPPQTDPAETVQRDQPPPYSTEEADFSLLFPSQHSRERVDRTAAMSSEFVALPGWEVEEIRRRSSLSQLPRTETASASSAVPQNSHRSQYLPPQSEIPNTNFEQSGTSQEAPLGVTLPPGLGLGLPTLEHQNLDQQNLSSSSHVPQRNQAPPQYGPRKVLRKRAAAPGVGPQPFPHPPNSHSFSGPLQYRPVPIAPLQSGYGNDSAPSSSREGLPSRSNRTATPVQERKDGELQQRRQFVPPPRPLFPPPPNSFLGDAHPRPSAAAAVVAAAPATGFSASGRSAATQLSHPPGLWGQGQGGRSGIRTDDSAPTASVAAGVGAQEGIGEAAAPPSSSLYVMETVKGRGKRGKRSRKDEMIVGTSHQGTRTETERHGGHAGGGVKQLYDPVVGPPGCNLFICALPKWACGEDIKRLIRNCLGAEAEEAVLGVQVYRHSNGRSKSMGVIAMKSPRQVARTIRELSGKEMVMDPSDPRYSESAPPQSRNITIVPRKVDLEPLLSQLPAGSAEDIASLSLTKRDES</sequence>
<dbReference type="CDD" id="cd16449">
    <property type="entry name" value="RING-HC"/>
    <property type="match status" value="1"/>
</dbReference>
<feature type="region of interest" description="Disordered" evidence="1">
    <location>
        <begin position="594"/>
        <end position="614"/>
    </location>
</feature>
<evidence type="ECO:0000256" key="1">
    <source>
        <dbReference type="SAM" id="MobiDB-lite"/>
    </source>
</evidence>
<feature type="compositionally biased region" description="Polar residues" evidence="1">
    <location>
        <begin position="327"/>
        <end position="351"/>
    </location>
</feature>
<feature type="region of interest" description="Disordered" evidence="1">
    <location>
        <begin position="409"/>
        <end position="441"/>
    </location>
</feature>
<feature type="compositionally biased region" description="Pro residues" evidence="1">
    <location>
        <begin position="122"/>
        <end position="132"/>
    </location>
</feature>
<protein>
    <recommendedName>
        <fullName evidence="3">RING-type domain-containing protein</fullName>
    </recommendedName>
</protein>
<feature type="region of interest" description="Disordered" evidence="1">
    <location>
        <begin position="192"/>
        <end position="373"/>
    </location>
</feature>
<accession>A0A0G4EZT7</accession>
<name>A0A0G4EZT7_9ALVE</name>
<evidence type="ECO:0000313" key="2">
    <source>
        <dbReference type="EMBL" id="CEM05140.1"/>
    </source>
</evidence>
<reference evidence="2" key="1">
    <citation type="submission" date="2014-11" db="EMBL/GenBank/DDBJ databases">
        <authorList>
            <person name="Otto D Thomas"/>
            <person name="Naeem Raeece"/>
        </authorList>
    </citation>
    <scope>NUCLEOTIDE SEQUENCE</scope>
</reference>
<dbReference type="SUPFAM" id="SSF54928">
    <property type="entry name" value="RNA-binding domain, RBD"/>
    <property type="match status" value="1"/>
</dbReference>
<feature type="region of interest" description="Disordered" evidence="1">
    <location>
        <begin position="105"/>
        <end position="157"/>
    </location>
</feature>
<dbReference type="Gene3D" id="3.30.70.330">
    <property type="match status" value="1"/>
</dbReference>
<feature type="compositionally biased region" description="Low complexity" evidence="1">
    <location>
        <begin position="239"/>
        <end position="255"/>
    </location>
</feature>
<proteinExistence type="predicted"/>
<feature type="compositionally biased region" description="Basic and acidic residues" evidence="1">
    <location>
        <begin position="353"/>
        <end position="362"/>
    </location>
</feature>
<dbReference type="Gene3D" id="3.30.40.10">
    <property type="entry name" value="Zinc/RING finger domain, C3HC4 (zinc finger)"/>
    <property type="match status" value="1"/>
</dbReference>
<dbReference type="SUPFAM" id="SSF57850">
    <property type="entry name" value="RING/U-box"/>
    <property type="match status" value="1"/>
</dbReference>
<dbReference type="VEuPathDB" id="CryptoDB:Cvel_14490"/>
<dbReference type="AlphaFoldDB" id="A0A0G4EZT7"/>
<feature type="region of interest" description="Disordered" evidence="1">
    <location>
        <begin position="470"/>
        <end position="507"/>
    </location>
</feature>
<feature type="compositionally biased region" description="Polar residues" evidence="1">
    <location>
        <begin position="256"/>
        <end position="278"/>
    </location>
</feature>